<accession>A0A6B2KYJ8</accession>
<protein>
    <recommendedName>
        <fullName evidence="5">ABC transporter domain-containing protein</fullName>
    </recommendedName>
</protein>
<dbReference type="Gene3D" id="3.40.50.300">
    <property type="entry name" value="P-loop containing nucleotide triphosphate hydrolases"/>
    <property type="match status" value="2"/>
</dbReference>
<dbReference type="FunFam" id="3.40.50.300:FF:000011">
    <property type="entry name" value="Putative ABC transporter ATP-binding component"/>
    <property type="match status" value="1"/>
</dbReference>
<dbReference type="PROSITE" id="PS00211">
    <property type="entry name" value="ABC_TRANSPORTER_1"/>
    <property type="match status" value="1"/>
</dbReference>
<sequence>MPSKKQQQRRKENKKAPNPTQKVPDKEPAPDNNSDDEEQLDDEDDQLNVDNAAPAKDDKPEDEEKGEKDEGEGEEEGEKEVDMVKLEKNLRKLLRAKKITREEFEKRMGIFEEQVPEKTQEEMEKELKAQGNESALVGLVEKKGAVDSQSKDIKVPSFTLSYKSNMLLQDAELTIVNGRKYGIIGPNGHGKSTLLRHISQRHLPIPEHINLLHVEQEIEGTEQLAIDAVVEADAERLALLKELAELQPKTDENSDEGLAAHERVIDIHKRLRAIGAHSAEARASAILAGLQFTPEMQKKKTKEFSGGWRMRISLARALFVLPDLLLLDEPTNHLDLDAVIWLEAYLKRYKKTLLLVSHDRDFLNGVVTDIICVKDKKLVYYKGNYDSYEKGELLKKKQKEKQAKIQDKKIKKLEDKQTAQNIKQKKDIVKKGQIIEKDKEYSVKFIFRDPGPLGYPVIQVRKVSFGYKEGPENYLFRNIELNIDCSSRIAIVGPNGTGKSTLMNLILGDLQPTEGEILRNRNLRVAKFSQHFVDQLNMVDTPVDYIAKKFPEFKLQEVRNKLGMYNLKGELHNQPISLLSGGQKSRVAMTEIALRNPHIFFLDEPTNHLDIQTVDALATALQEFKGGIVFITHDQRLVSTVATELWVCSGDGNVHTFEGSFDDYKQHIVDNMPDELFLVSDDEEEPLPTDKPTKGNEKKQPEKKQPEKKQPEKKPAKK</sequence>
<keyword evidence="2" id="KW-0547">Nucleotide-binding</keyword>
<dbReference type="FunFam" id="3.40.50.300:FF:000104">
    <property type="entry name" value="ATP-binding cassette sub-family F member 3"/>
    <property type="match status" value="1"/>
</dbReference>
<feature type="compositionally biased region" description="Basic and acidic residues" evidence="4">
    <location>
        <begin position="691"/>
        <end position="718"/>
    </location>
</feature>
<dbReference type="InterPro" id="IPR050611">
    <property type="entry name" value="ABCF"/>
</dbReference>
<dbReference type="PANTHER" id="PTHR19211">
    <property type="entry name" value="ATP-BINDING TRANSPORT PROTEIN-RELATED"/>
    <property type="match status" value="1"/>
</dbReference>
<proteinExistence type="predicted"/>
<feature type="domain" description="ABC transporter" evidence="5">
    <location>
        <begin position="153"/>
        <end position="407"/>
    </location>
</feature>
<organism evidence="6">
    <name type="scientific">Arcella intermedia</name>
    <dbReference type="NCBI Taxonomy" id="1963864"/>
    <lineage>
        <taxon>Eukaryota</taxon>
        <taxon>Amoebozoa</taxon>
        <taxon>Tubulinea</taxon>
        <taxon>Elardia</taxon>
        <taxon>Arcellinida</taxon>
        <taxon>Sphaerothecina</taxon>
        <taxon>Arcellidae</taxon>
        <taxon>Arcella</taxon>
    </lineage>
</organism>
<feature type="region of interest" description="Disordered" evidence="4">
    <location>
        <begin position="677"/>
        <end position="718"/>
    </location>
</feature>
<feature type="compositionally biased region" description="Basic residues" evidence="4">
    <location>
        <begin position="1"/>
        <end position="13"/>
    </location>
</feature>
<dbReference type="PANTHER" id="PTHR19211:SF14">
    <property type="entry name" value="ATP-BINDING CASSETTE SUB-FAMILY F MEMBER 1"/>
    <property type="match status" value="1"/>
</dbReference>
<feature type="domain" description="ABC transporter" evidence="5">
    <location>
        <begin position="458"/>
        <end position="676"/>
    </location>
</feature>
<feature type="compositionally biased region" description="Acidic residues" evidence="4">
    <location>
        <begin position="60"/>
        <end position="79"/>
    </location>
</feature>
<dbReference type="EMBL" id="GIBP01000865">
    <property type="protein sequence ID" value="NDV29834.1"/>
    <property type="molecule type" value="Transcribed_RNA"/>
</dbReference>
<evidence type="ECO:0000256" key="4">
    <source>
        <dbReference type="SAM" id="MobiDB-lite"/>
    </source>
</evidence>
<feature type="region of interest" description="Disordered" evidence="4">
    <location>
        <begin position="1"/>
        <end position="82"/>
    </location>
</feature>
<dbReference type="SUPFAM" id="SSF52540">
    <property type="entry name" value="P-loop containing nucleoside triphosphate hydrolases"/>
    <property type="match status" value="2"/>
</dbReference>
<evidence type="ECO:0000256" key="1">
    <source>
        <dbReference type="ARBA" id="ARBA00022737"/>
    </source>
</evidence>
<dbReference type="GO" id="GO:0005524">
    <property type="term" value="F:ATP binding"/>
    <property type="evidence" value="ECO:0007669"/>
    <property type="project" value="UniProtKB-KW"/>
</dbReference>
<evidence type="ECO:0000313" key="6">
    <source>
        <dbReference type="EMBL" id="NDV29834.1"/>
    </source>
</evidence>
<dbReference type="InterPro" id="IPR027417">
    <property type="entry name" value="P-loop_NTPase"/>
</dbReference>
<name>A0A6B2KYJ8_9EUKA</name>
<dbReference type="InterPro" id="IPR003593">
    <property type="entry name" value="AAA+_ATPase"/>
</dbReference>
<dbReference type="GO" id="GO:0016887">
    <property type="term" value="F:ATP hydrolysis activity"/>
    <property type="evidence" value="ECO:0007669"/>
    <property type="project" value="InterPro"/>
</dbReference>
<feature type="compositionally biased region" description="Acidic residues" evidence="4">
    <location>
        <begin position="33"/>
        <end position="47"/>
    </location>
</feature>
<dbReference type="AlphaFoldDB" id="A0A6B2KYJ8"/>
<dbReference type="PROSITE" id="PS50893">
    <property type="entry name" value="ABC_TRANSPORTER_2"/>
    <property type="match status" value="2"/>
</dbReference>
<evidence type="ECO:0000259" key="5">
    <source>
        <dbReference type="PROSITE" id="PS50893"/>
    </source>
</evidence>
<keyword evidence="1" id="KW-0677">Repeat</keyword>
<dbReference type="SMART" id="SM00382">
    <property type="entry name" value="AAA"/>
    <property type="match status" value="2"/>
</dbReference>
<keyword evidence="3" id="KW-0067">ATP-binding</keyword>
<evidence type="ECO:0000256" key="2">
    <source>
        <dbReference type="ARBA" id="ARBA00022741"/>
    </source>
</evidence>
<dbReference type="InterPro" id="IPR017871">
    <property type="entry name" value="ABC_transporter-like_CS"/>
</dbReference>
<dbReference type="CDD" id="cd03221">
    <property type="entry name" value="ABCF_EF-3"/>
    <property type="match status" value="2"/>
</dbReference>
<dbReference type="InterPro" id="IPR003439">
    <property type="entry name" value="ABC_transporter-like_ATP-bd"/>
</dbReference>
<dbReference type="Pfam" id="PF00005">
    <property type="entry name" value="ABC_tran"/>
    <property type="match status" value="2"/>
</dbReference>
<evidence type="ECO:0000256" key="3">
    <source>
        <dbReference type="ARBA" id="ARBA00022840"/>
    </source>
</evidence>
<reference evidence="6" key="1">
    <citation type="journal article" date="2020" name="J. Eukaryot. Microbiol.">
        <title>De novo Sequencing, Assembly and Annotation of the Transcriptome for the Free-Living Testate Amoeba Arcella intermedia.</title>
        <authorList>
            <person name="Ribeiro G.M."/>
            <person name="Porfirio-Sousa A.L."/>
            <person name="Maurer-Alcala X.X."/>
            <person name="Katz L.A."/>
            <person name="Lahr D.J.G."/>
        </authorList>
    </citation>
    <scope>NUCLEOTIDE SEQUENCE</scope>
</reference>